<evidence type="ECO:0000256" key="1">
    <source>
        <dbReference type="ARBA" id="ARBA00022500"/>
    </source>
</evidence>
<dbReference type="Pfam" id="PF03975">
    <property type="entry name" value="CheD"/>
    <property type="match status" value="1"/>
</dbReference>
<dbReference type="CDD" id="cd16352">
    <property type="entry name" value="CheD"/>
    <property type="match status" value="1"/>
</dbReference>
<proteinExistence type="predicted"/>
<evidence type="ECO:0000256" key="2">
    <source>
        <dbReference type="ARBA" id="ARBA00022801"/>
    </source>
</evidence>
<dbReference type="InterPro" id="IPR052340">
    <property type="entry name" value="RNase_Y/CdgJ"/>
</dbReference>
<dbReference type="AlphaFoldDB" id="D3PDK5"/>
<dbReference type="InterPro" id="IPR006675">
    <property type="entry name" value="HDIG_dom"/>
</dbReference>
<dbReference type="PROSITE" id="PS51833">
    <property type="entry name" value="HDOD"/>
    <property type="match status" value="1"/>
</dbReference>
<dbReference type="eggNOG" id="COG1871">
    <property type="taxonomic scope" value="Bacteria"/>
</dbReference>
<keyword evidence="1" id="KW-0145">Chemotaxis</keyword>
<dbReference type="Gene3D" id="3.30.1330.200">
    <property type="match status" value="1"/>
</dbReference>
<dbReference type="RefSeq" id="WP_013007925.1">
    <property type="nucleotide sequence ID" value="NC_013939.1"/>
</dbReference>
<dbReference type="CDD" id="cd00077">
    <property type="entry name" value="HDc"/>
    <property type="match status" value="1"/>
</dbReference>
<evidence type="ECO:0000259" key="3">
    <source>
        <dbReference type="PROSITE" id="PS51831"/>
    </source>
</evidence>
<dbReference type="eggNOG" id="COG1639">
    <property type="taxonomic scope" value="Bacteria"/>
</dbReference>
<sequence length="441" mass="49979">MKTLYIDIGKCEIIKHTECEIKIVLGSCVGVILFDREKHIVGAIHILLPQFNSYNSTSYNITAFADTGLEYMITNMQKFSNEQLDLEAVIAGGADLSGSNYFNIGEKNYLAVKNFLQKNNIKIKYENCLGNHARTLTFNTKDYTFEVAKISKQIPSVNIELDELNFIKDIENYFDYLPVVNSKIVKILSLKNDDKVSISQLESLIKSDDSLSFNLLKYANSAFFSPKSKITNIKQAINFIGLKNFFNFIALELQNKFVTKDLEGYLLESKFYKMHVISVALLSEYIAEIVGIKSDDIYIAALFHDIGKVVLDKYAVEKFNEANRVKLINFVEESIKSTAHAVIGAKLLKKLEFPDNICEAVEYHHFPQYASSENIKYVSVVALSNALISNYLFGTNLHITNLPLDSSLNIIDMLDINLDDMEIIVNQIGYFLLIAEELVYV</sequence>
<dbReference type="InterPro" id="IPR013976">
    <property type="entry name" value="HDOD"/>
</dbReference>
<organism evidence="5 6">
    <name type="scientific">Deferribacter desulfuricans (strain DSM 14783 / JCM 11476 / NBRC 101012 / SSM1)</name>
    <dbReference type="NCBI Taxonomy" id="639282"/>
    <lineage>
        <taxon>Bacteria</taxon>
        <taxon>Pseudomonadati</taxon>
        <taxon>Deferribacterota</taxon>
        <taxon>Deferribacteres</taxon>
        <taxon>Deferribacterales</taxon>
        <taxon>Deferribacteraceae</taxon>
        <taxon>Deferribacter</taxon>
    </lineage>
</organism>
<dbReference type="InterPro" id="IPR038592">
    <property type="entry name" value="CheD-like_sf"/>
</dbReference>
<evidence type="ECO:0000313" key="5">
    <source>
        <dbReference type="EMBL" id="BAI80678.1"/>
    </source>
</evidence>
<dbReference type="PANTHER" id="PTHR33525:SF3">
    <property type="entry name" value="RIBONUCLEASE Y"/>
    <property type="match status" value="1"/>
</dbReference>
<feature type="domain" description="HD" evidence="3">
    <location>
        <begin position="272"/>
        <end position="390"/>
    </location>
</feature>
<dbReference type="InterPro" id="IPR005659">
    <property type="entry name" value="Chemorcpt_Glu_NH3ase_CheD"/>
</dbReference>
<dbReference type="PANTHER" id="PTHR33525">
    <property type="match status" value="1"/>
</dbReference>
<accession>D3PDK5</accession>
<evidence type="ECO:0000259" key="4">
    <source>
        <dbReference type="PROSITE" id="PS51833"/>
    </source>
</evidence>
<keyword evidence="6" id="KW-1185">Reference proteome</keyword>
<dbReference type="InterPro" id="IPR003607">
    <property type="entry name" value="HD/PDEase_dom"/>
</dbReference>
<dbReference type="PROSITE" id="PS51831">
    <property type="entry name" value="HD"/>
    <property type="match status" value="1"/>
</dbReference>
<dbReference type="Proteomes" id="UP000001520">
    <property type="component" value="Chromosome"/>
</dbReference>
<reference evidence="5 6" key="1">
    <citation type="journal article" date="2010" name="DNA Res.">
        <title>Bacterial lifestyle in a deep-sea hydrothermal vent chimney revealed by the genome sequence of the thermophilic bacterium Deferribacter desulfuricans SSM1.</title>
        <authorList>
            <person name="Takaki Y."/>
            <person name="Shimamura S."/>
            <person name="Nakagawa S."/>
            <person name="Fukuhara Y."/>
            <person name="Horikawa H."/>
            <person name="Ankai A."/>
            <person name="Harada T."/>
            <person name="Hosoyama A."/>
            <person name="Oguchi A."/>
            <person name="Fukui S."/>
            <person name="Fujita N."/>
            <person name="Takami H."/>
            <person name="Takai K."/>
        </authorList>
    </citation>
    <scope>NUCLEOTIDE SEQUENCE [LARGE SCALE GENOMIC DNA]</scope>
    <source>
        <strain evidence="6">DSM 14783 / JCM 11476 / NBRC 101012 / SSM1</strain>
    </source>
</reference>
<dbReference type="HOGENOM" id="CLU_620689_0_0_0"/>
<dbReference type="EMBL" id="AP011529">
    <property type="protein sequence ID" value="BAI80678.1"/>
    <property type="molecule type" value="Genomic_DNA"/>
</dbReference>
<dbReference type="SMART" id="SM00471">
    <property type="entry name" value="HDc"/>
    <property type="match status" value="1"/>
</dbReference>
<dbReference type="OrthoDB" id="9803649at2"/>
<evidence type="ECO:0000313" key="6">
    <source>
        <dbReference type="Proteomes" id="UP000001520"/>
    </source>
</evidence>
<dbReference type="SUPFAM" id="SSF109604">
    <property type="entry name" value="HD-domain/PDEase-like"/>
    <property type="match status" value="1"/>
</dbReference>
<dbReference type="SUPFAM" id="SSF64438">
    <property type="entry name" value="CNF1/YfiH-like putative cysteine hydrolases"/>
    <property type="match status" value="1"/>
</dbReference>
<protein>
    <submittedName>
        <fullName evidence="5">Uncharacterized protein</fullName>
    </submittedName>
</protein>
<dbReference type="STRING" id="639282.DEFDS_1210"/>
<keyword evidence="2" id="KW-0378">Hydrolase</keyword>
<dbReference type="InterPro" id="IPR006674">
    <property type="entry name" value="HD_domain"/>
</dbReference>
<feature type="domain" description="HDOD" evidence="4">
    <location>
        <begin position="177"/>
        <end position="367"/>
    </location>
</feature>
<dbReference type="NCBIfam" id="TIGR00277">
    <property type="entry name" value="HDIG"/>
    <property type="match status" value="1"/>
</dbReference>
<dbReference type="GO" id="GO:0006935">
    <property type="term" value="P:chemotaxis"/>
    <property type="evidence" value="ECO:0007669"/>
    <property type="project" value="UniProtKB-KW"/>
</dbReference>
<dbReference type="KEGG" id="ddf:DEFDS_1210"/>
<dbReference type="Gene3D" id="1.10.3210.10">
    <property type="entry name" value="Hypothetical protein af1432"/>
    <property type="match status" value="1"/>
</dbReference>
<gene>
    <name evidence="5" type="ordered locus">DEFDS_1210</name>
</gene>
<dbReference type="Pfam" id="PF08668">
    <property type="entry name" value="HDOD"/>
    <property type="match status" value="1"/>
</dbReference>
<dbReference type="InterPro" id="IPR011324">
    <property type="entry name" value="Cytotoxic_necrot_fac-like_cat"/>
</dbReference>
<dbReference type="GO" id="GO:0050568">
    <property type="term" value="F:protein-glutamine glutaminase activity"/>
    <property type="evidence" value="ECO:0007669"/>
    <property type="project" value="InterPro"/>
</dbReference>
<name>D3PDK5_DEFDS</name>